<dbReference type="AlphaFoldDB" id="A0A2G5E8C7"/>
<evidence type="ECO:0000313" key="7">
    <source>
        <dbReference type="Proteomes" id="UP000230069"/>
    </source>
</evidence>
<evidence type="ECO:0000256" key="2">
    <source>
        <dbReference type="ARBA" id="ARBA00022723"/>
    </source>
</evidence>
<evidence type="ECO:0000256" key="1">
    <source>
        <dbReference type="ARBA" id="ARBA00008056"/>
    </source>
</evidence>
<evidence type="ECO:0000313" key="6">
    <source>
        <dbReference type="EMBL" id="PIA51995.1"/>
    </source>
</evidence>
<dbReference type="InterPro" id="IPR027443">
    <property type="entry name" value="IPNS-like_sf"/>
</dbReference>
<dbReference type="GO" id="GO:0016491">
    <property type="term" value="F:oxidoreductase activity"/>
    <property type="evidence" value="ECO:0007669"/>
    <property type="project" value="UniProtKB-KW"/>
</dbReference>
<dbReference type="PANTHER" id="PTHR47991">
    <property type="entry name" value="OXOGLUTARATE/IRON-DEPENDENT DIOXYGENASE"/>
    <property type="match status" value="1"/>
</dbReference>
<sequence length="371" mass="41758">MSSLSSSYIHSMAATSQDHAETPFRPKLGCVKDLAESIDLTSIPSKYAYFDNTTLNKDDIDVIVEGQIPTIDFSLLNSTFPDQRAKVIQDLREACQEWGFFLVINHGIPESLMEKMLDMCKDYFDQTEEEKLKCGGEHVLAPIRSGTSFNASVEKVFFWRDFLKVWVHPQFHSPPTPAGFSEISLEYCKRTRQVARELIKGISESLGLEECYIDKAMDLESCFQILIANLYPPCPQPELAMGMPPHSDHGLLTLLTQNETDGLQLNHNGKWVNVHALPNTFLVNTGDHLEILSNGKYKSVVHRAVVNNKATRISLAMAHGPNLEKAVTPVTELVDNENNPPLYHGIKYKEYLELQQSNQLSGKSILNHVRI</sequence>
<protein>
    <recommendedName>
        <fullName evidence="5">Fe2OG dioxygenase domain-containing protein</fullName>
    </recommendedName>
</protein>
<comment type="similarity">
    <text evidence="1 4">Belongs to the iron/ascorbate-dependent oxidoreductase family.</text>
</comment>
<dbReference type="EMBL" id="KZ305027">
    <property type="protein sequence ID" value="PIA51995.1"/>
    <property type="molecule type" value="Genomic_DNA"/>
</dbReference>
<dbReference type="Proteomes" id="UP000230069">
    <property type="component" value="Unassembled WGS sequence"/>
</dbReference>
<dbReference type="InParanoid" id="A0A2G5E8C7"/>
<dbReference type="Pfam" id="PF14226">
    <property type="entry name" value="DIOX_N"/>
    <property type="match status" value="1"/>
</dbReference>
<keyword evidence="3 4" id="KW-0408">Iron</keyword>
<keyword evidence="7" id="KW-1185">Reference proteome</keyword>
<dbReference type="GO" id="GO:0046872">
    <property type="term" value="F:metal ion binding"/>
    <property type="evidence" value="ECO:0007669"/>
    <property type="project" value="UniProtKB-KW"/>
</dbReference>
<proteinExistence type="inferred from homology"/>
<dbReference type="InterPro" id="IPR050295">
    <property type="entry name" value="Plant_2OG-oxidoreductases"/>
</dbReference>
<keyword evidence="2 4" id="KW-0479">Metal-binding</keyword>
<keyword evidence="4" id="KW-0560">Oxidoreductase</keyword>
<feature type="domain" description="Fe2OG dioxygenase" evidence="5">
    <location>
        <begin position="218"/>
        <end position="321"/>
    </location>
</feature>
<name>A0A2G5E8C7_AQUCA</name>
<evidence type="ECO:0000259" key="5">
    <source>
        <dbReference type="PROSITE" id="PS51471"/>
    </source>
</evidence>
<dbReference type="InterPro" id="IPR026992">
    <property type="entry name" value="DIOX_N"/>
</dbReference>
<dbReference type="SUPFAM" id="SSF51197">
    <property type="entry name" value="Clavaminate synthase-like"/>
    <property type="match status" value="1"/>
</dbReference>
<dbReference type="InterPro" id="IPR044861">
    <property type="entry name" value="IPNS-like_FE2OG_OXY"/>
</dbReference>
<dbReference type="Gene3D" id="2.60.120.330">
    <property type="entry name" value="B-lactam Antibiotic, Isopenicillin N Synthase, Chain"/>
    <property type="match status" value="1"/>
</dbReference>
<accession>A0A2G5E8C7</accession>
<dbReference type="FunFam" id="2.60.120.330:FF:000134">
    <property type="entry name" value="Uncharacterized protein"/>
    <property type="match status" value="1"/>
</dbReference>
<dbReference type="InterPro" id="IPR005123">
    <property type="entry name" value="Oxoglu/Fe-dep_dioxygenase_dom"/>
</dbReference>
<organism evidence="6 7">
    <name type="scientific">Aquilegia coerulea</name>
    <name type="common">Rocky mountain columbine</name>
    <dbReference type="NCBI Taxonomy" id="218851"/>
    <lineage>
        <taxon>Eukaryota</taxon>
        <taxon>Viridiplantae</taxon>
        <taxon>Streptophyta</taxon>
        <taxon>Embryophyta</taxon>
        <taxon>Tracheophyta</taxon>
        <taxon>Spermatophyta</taxon>
        <taxon>Magnoliopsida</taxon>
        <taxon>Ranunculales</taxon>
        <taxon>Ranunculaceae</taxon>
        <taxon>Thalictroideae</taxon>
        <taxon>Aquilegia</taxon>
    </lineage>
</organism>
<dbReference type="OrthoDB" id="288590at2759"/>
<gene>
    <name evidence="6" type="ORF">AQUCO_01000105v1</name>
</gene>
<dbReference type="PROSITE" id="PS51471">
    <property type="entry name" value="FE2OG_OXY"/>
    <property type="match status" value="1"/>
</dbReference>
<evidence type="ECO:0000256" key="4">
    <source>
        <dbReference type="RuleBase" id="RU003682"/>
    </source>
</evidence>
<evidence type="ECO:0000256" key="3">
    <source>
        <dbReference type="ARBA" id="ARBA00023004"/>
    </source>
</evidence>
<dbReference type="Pfam" id="PF03171">
    <property type="entry name" value="2OG-FeII_Oxy"/>
    <property type="match status" value="1"/>
</dbReference>
<reference evidence="6 7" key="1">
    <citation type="submission" date="2017-09" db="EMBL/GenBank/DDBJ databases">
        <title>WGS assembly of Aquilegia coerulea Goldsmith.</title>
        <authorList>
            <person name="Hodges S."/>
            <person name="Kramer E."/>
            <person name="Nordborg M."/>
            <person name="Tomkins J."/>
            <person name="Borevitz J."/>
            <person name="Derieg N."/>
            <person name="Yan J."/>
            <person name="Mihaltcheva S."/>
            <person name="Hayes R.D."/>
            <person name="Rokhsar D."/>
        </authorList>
    </citation>
    <scope>NUCLEOTIDE SEQUENCE [LARGE SCALE GENOMIC DNA]</scope>
    <source>
        <strain evidence="7">cv. Goldsmith</strain>
    </source>
</reference>